<keyword evidence="2" id="KW-0472">Membrane</keyword>
<organism evidence="3 4">
    <name type="scientific">Actinosynnema pretiosum</name>
    <dbReference type="NCBI Taxonomy" id="42197"/>
    <lineage>
        <taxon>Bacteria</taxon>
        <taxon>Bacillati</taxon>
        <taxon>Actinomycetota</taxon>
        <taxon>Actinomycetes</taxon>
        <taxon>Pseudonocardiales</taxon>
        <taxon>Pseudonocardiaceae</taxon>
        <taxon>Actinosynnema</taxon>
    </lineage>
</organism>
<proteinExistence type="predicted"/>
<feature type="compositionally biased region" description="Polar residues" evidence="1">
    <location>
        <begin position="64"/>
        <end position="89"/>
    </location>
</feature>
<feature type="region of interest" description="Disordered" evidence="1">
    <location>
        <begin position="54"/>
        <end position="109"/>
    </location>
</feature>
<evidence type="ECO:0000313" key="4">
    <source>
        <dbReference type="Proteomes" id="UP000218505"/>
    </source>
</evidence>
<sequence length="212" mass="22568">MPIRTNRGRAAVYRRLWGWPLRSPNHLAMTVVGFAALVVAASVLVPQLTERGAQARQGGDAPPLSTSVGGQPGQGTQIGVLPTSTTAPPQTKEPAPTRPSPTTTGSDVVVPAEAQLVVESWLDKWADHPAGTTNEKWLKGLEPFTSEELLPNLRSVDPALVPVVIKGEVKRISAGSASAEFEAEVETGKMVITVVKFPDPAGWRVHKYDKVG</sequence>
<evidence type="ECO:0000256" key="2">
    <source>
        <dbReference type="SAM" id="Phobius"/>
    </source>
</evidence>
<reference evidence="3" key="1">
    <citation type="submission" date="2017-09" db="EMBL/GenBank/DDBJ databases">
        <title>Complete Genome Sequence of ansamitocin-producing Bacterium Actinosynnema pretiosum X47.</title>
        <authorList>
            <person name="Cao G."/>
            <person name="Zong G."/>
            <person name="Zhong C."/>
            <person name="Fu J."/>
        </authorList>
    </citation>
    <scope>NUCLEOTIDE SEQUENCE [LARGE SCALE GENOMIC DNA]</scope>
    <source>
        <strain evidence="3">X47</strain>
    </source>
</reference>
<evidence type="ECO:0000313" key="3">
    <source>
        <dbReference type="EMBL" id="ATE52618.1"/>
    </source>
</evidence>
<keyword evidence="2" id="KW-0812">Transmembrane</keyword>
<gene>
    <name evidence="3" type="ORF">CNX65_04395</name>
</gene>
<accession>A0A290Z0U2</accession>
<keyword evidence="4" id="KW-1185">Reference proteome</keyword>
<dbReference type="AlphaFoldDB" id="A0A290Z0U2"/>
<name>A0A290Z0U2_9PSEU</name>
<evidence type="ECO:0000256" key="1">
    <source>
        <dbReference type="SAM" id="MobiDB-lite"/>
    </source>
</evidence>
<protein>
    <submittedName>
        <fullName evidence="3">Uncharacterized protein</fullName>
    </submittedName>
</protein>
<dbReference type="KEGG" id="apre:CNX65_04395"/>
<keyword evidence="2" id="KW-1133">Transmembrane helix</keyword>
<dbReference type="RefSeq" id="WP_096491618.1">
    <property type="nucleotide sequence ID" value="NZ_CP023445.1"/>
</dbReference>
<dbReference type="EMBL" id="CP023445">
    <property type="protein sequence ID" value="ATE52618.1"/>
    <property type="molecule type" value="Genomic_DNA"/>
</dbReference>
<dbReference type="Proteomes" id="UP000218505">
    <property type="component" value="Chromosome"/>
</dbReference>
<feature type="transmembrane region" description="Helical" evidence="2">
    <location>
        <begin position="26"/>
        <end position="46"/>
    </location>
</feature>